<evidence type="ECO:0000256" key="2">
    <source>
        <dbReference type="HAMAP-Rule" id="MF_00296"/>
    </source>
</evidence>
<dbReference type="HAMAP" id="MF_00296">
    <property type="entry name" value="MetX_acyltransf"/>
    <property type="match status" value="1"/>
</dbReference>
<feature type="binding site" evidence="2">
    <location>
        <position position="251"/>
    </location>
    <ligand>
        <name>substrate</name>
    </ligand>
</feature>
<dbReference type="Proteomes" id="UP001525379">
    <property type="component" value="Unassembled WGS sequence"/>
</dbReference>
<dbReference type="Pfam" id="PF00561">
    <property type="entry name" value="Abhydrolase_1"/>
    <property type="match status" value="1"/>
</dbReference>
<dbReference type="InterPro" id="IPR029058">
    <property type="entry name" value="AB_hydrolase_fold"/>
</dbReference>
<dbReference type="NCBIfam" id="NF001209">
    <property type="entry name" value="PRK00175.1"/>
    <property type="match status" value="1"/>
</dbReference>
<protein>
    <recommendedName>
        <fullName evidence="2">Homoserine O-acetyltransferase</fullName>
        <shortName evidence="2">HAT</shortName>
        <ecNumber evidence="2">2.3.1.31</ecNumber>
    </recommendedName>
    <alternativeName>
        <fullName evidence="2">Homoserine transacetylase</fullName>
        <shortName evidence="2">HTA</shortName>
    </alternativeName>
</protein>
<evidence type="ECO:0000259" key="3">
    <source>
        <dbReference type="Pfam" id="PF00561"/>
    </source>
</evidence>
<dbReference type="RefSeq" id="WP_206394645.1">
    <property type="nucleotide sequence ID" value="NZ_JAFDPW010000001.1"/>
</dbReference>
<keyword evidence="2" id="KW-0486">Methionine biosynthesis</keyword>
<evidence type="ECO:0000256" key="1">
    <source>
        <dbReference type="ARBA" id="ARBA00022679"/>
    </source>
</evidence>
<evidence type="ECO:0000313" key="5">
    <source>
        <dbReference type="Proteomes" id="UP001525379"/>
    </source>
</evidence>
<keyword evidence="5" id="KW-1185">Reference proteome</keyword>
<dbReference type="SUPFAM" id="SSF53474">
    <property type="entry name" value="alpha/beta-Hydrolases"/>
    <property type="match status" value="1"/>
</dbReference>
<dbReference type="PANTHER" id="PTHR32268:SF11">
    <property type="entry name" value="HOMOSERINE O-ACETYLTRANSFERASE"/>
    <property type="match status" value="1"/>
</dbReference>
<dbReference type="InterPro" id="IPR008220">
    <property type="entry name" value="HAT_MetX-like"/>
</dbReference>
<dbReference type="EC" id="2.3.1.31" evidence="2"/>
<keyword evidence="2" id="KW-0028">Amino-acid biosynthesis</keyword>
<comment type="caution">
    <text evidence="4">The sequence shown here is derived from an EMBL/GenBank/DDBJ whole genome shotgun (WGS) entry which is preliminary data.</text>
</comment>
<feature type="domain" description="AB hydrolase-1" evidence="3">
    <location>
        <begin position="77"/>
        <end position="384"/>
    </location>
</feature>
<feature type="active site" description="Nucleophile" evidence="2">
    <location>
        <position position="182"/>
    </location>
</feature>
<comment type="similarity">
    <text evidence="2">Belongs to the AB hydrolase superfamily. MetX family.</text>
</comment>
<comment type="function">
    <text evidence="2">Transfers an acetyl group from acetyl-CoA to L-homoserine, forming acetyl-L-homoserine.</text>
</comment>
<dbReference type="PIRSF" id="PIRSF000443">
    <property type="entry name" value="Homoser_Ac_trans"/>
    <property type="match status" value="1"/>
</dbReference>
<dbReference type="NCBIfam" id="TIGR01392">
    <property type="entry name" value="homoserO_Ac_trn"/>
    <property type="match status" value="1"/>
</dbReference>
<feature type="binding site" evidence="2">
    <location>
        <position position="379"/>
    </location>
    <ligand>
        <name>substrate</name>
    </ligand>
</feature>
<dbReference type="GO" id="GO:0004414">
    <property type="term" value="F:homoserine O-acetyltransferase activity"/>
    <property type="evidence" value="ECO:0007669"/>
    <property type="project" value="UniProtKB-EC"/>
</dbReference>
<keyword evidence="2 4" id="KW-0012">Acyltransferase</keyword>
<dbReference type="PANTHER" id="PTHR32268">
    <property type="entry name" value="HOMOSERINE O-ACETYLTRANSFERASE"/>
    <property type="match status" value="1"/>
</dbReference>
<feature type="active site" evidence="2">
    <location>
        <position position="345"/>
    </location>
</feature>
<name>A0ABT2HV88_9MICO</name>
<sequence>MRWEHDPSAWGEVDHLGADPRATVFRPPATGAWQDGDIVGCRRFAPVGSFTTEHGGVIPNLRVAYETFGTLDESRGNAVLVFHAFTGDSHIAGPAGNGHLTPGWWDALVGPSKAIDTDRFFVVCSNLLGGCQGTSGPASYDTNGHQFGPRFPRVSVRDQVRAQLLLADELGIDRFHTVIGGSMGGMLALEWALLAPERLERLAVLAAPPETDARTIAENTLQADAIRLDPEFRGGDYYDSVGPWRGLALARRLAMINYRAADEFGNRFGRSWQSERSPVTSDGRYAVESYLDFHGNRFTRRFDANSYLTLLEAMNSHDVGRDRGGVEAALATIACPTLVAGVPSDTLFPIETQHRIARGIQHSITGDEAFVIESPCGHDGFLVEDAILRPKLAELLALEI</sequence>
<comment type="catalytic activity">
    <reaction evidence="2">
        <text>L-homoserine + acetyl-CoA = O-acetyl-L-homoserine + CoA</text>
        <dbReference type="Rhea" id="RHEA:13701"/>
        <dbReference type="ChEBI" id="CHEBI:57287"/>
        <dbReference type="ChEBI" id="CHEBI:57288"/>
        <dbReference type="ChEBI" id="CHEBI:57476"/>
        <dbReference type="ChEBI" id="CHEBI:57716"/>
        <dbReference type="EC" id="2.3.1.31"/>
    </reaction>
</comment>
<gene>
    <name evidence="2" type="primary">metXA</name>
    <name evidence="4" type="ORF">M3D15_02575</name>
</gene>
<comment type="subunit">
    <text evidence="2">Homodimer.</text>
</comment>
<dbReference type="EMBL" id="JALXSQ010000006">
    <property type="protein sequence ID" value="MCT2042229.1"/>
    <property type="molecule type" value="Genomic_DNA"/>
</dbReference>
<dbReference type="InterPro" id="IPR000073">
    <property type="entry name" value="AB_hydrolase_1"/>
</dbReference>
<feature type="active site" evidence="2">
    <location>
        <position position="378"/>
    </location>
</feature>
<comment type="caution">
    <text evidence="2">Lacks conserved residue(s) required for the propagation of feature annotation.</text>
</comment>
<proteinExistence type="inferred from homology"/>
<organism evidence="4 5">
    <name type="scientific">Pseudoclavibacter albus</name>
    <dbReference type="NCBI Taxonomy" id="272241"/>
    <lineage>
        <taxon>Bacteria</taxon>
        <taxon>Bacillati</taxon>
        <taxon>Actinomycetota</taxon>
        <taxon>Actinomycetes</taxon>
        <taxon>Micrococcales</taxon>
        <taxon>Microbacteriaceae</taxon>
        <taxon>Pseudoclavibacter</taxon>
    </lineage>
</organism>
<dbReference type="Gene3D" id="3.40.50.1820">
    <property type="entry name" value="alpha/beta hydrolase"/>
    <property type="match status" value="1"/>
</dbReference>
<evidence type="ECO:0000313" key="4">
    <source>
        <dbReference type="EMBL" id="MCT2042229.1"/>
    </source>
</evidence>
<comment type="subcellular location">
    <subcellularLocation>
        <location evidence="2">Cytoplasm</location>
    </subcellularLocation>
</comment>
<accession>A0ABT2HV88</accession>
<reference evidence="4 5" key="1">
    <citation type="submission" date="2022-04" db="EMBL/GenBank/DDBJ databases">
        <title>Human microbiome associated bacterial genomes.</title>
        <authorList>
            <person name="Sandstrom S."/>
            <person name="Salamzade R."/>
            <person name="Kalan L.R."/>
        </authorList>
    </citation>
    <scope>NUCLEOTIDE SEQUENCE [LARGE SCALE GENOMIC DNA]</scope>
    <source>
        <strain evidence="5">p3-SID1799</strain>
    </source>
</reference>
<keyword evidence="1 2" id="KW-0808">Transferase</keyword>
<comment type="pathway">
    <text evidence="2">Amino-acid biosynthesis; L-methionine biosynthesis via de novo pathway; O-acetyl-L-homoserine from L-homoserine: step 1/1.</text>
</comment>
<keyword evidence="2" id="KW-0963">Cytoplasm</keyword>